<reference evidence="4" key="1">
    <citation type="submission" date="2025-08" db="UniProtKB">
        <authorList>
            <consortium name="Ensembl"/>
        </authorList>
    </citation>
    <scope>IDENTIFICATION</scope>
</reference>
<evidence type="ECO:0000313" key="4">
    <source>
        <dbReference type="Ensembl" id="ENSVKKP00000014128.1"/>
    </source>
</evidence>
<name>A0A8D2PZW7_VARKO</name>
<evidence type="ECO:0000256" key="1">
    <source>
        <dbReference type="ARBA" id="ARBA00023157"/>
    </source>
</evidence>
<keyword evidence="1" id="KW-1015">Disulfide bond</keyword>
<dbReference type="SUPFAM" id="SSF57535">
    <property type="entry name" value="Complement control module/SCR domain"/>
    <property type="match status" value="1"/>
</dbReference>
<proteinExistence type="predicted"/>
<dbReference type="SMART" id="SM00032">
    <property type="entry name" value="CCP"/>
    <property type="match status" value="1"/>
</dbReference>
<comment type="caution">
    <text evidence="2">Lacks conserved residue(s) required for the propagation of feature annotation.</text>
</comment>
<dbReference type="OMA" id="ELHNDAY"/>
<sequence length="115" mass="13101">MEGSRRRDFPADLKGRSGIYGRKRSFSFTTNTDLTFPHFFLLTEGSCGPPVRLDFAELHNDAYKEKNSFPIGSVVKYTCRPGYVKHPGMKASLTCLRNQVWSEVQEFCKSESLNI</sequence>
<evidence type="ECO:0000259" key="3">
    <source>
        <dbReference type="PROSITE" id="PS50923"/>
    </source>
</evidence>
<dbReference type="PROSITE" id="PS50923">
    <property type="entry name" value="SUSHI"/>
    <property type="match status" value="1"/>
</dbReference>
<dbReference type="CDD" id="cd00033">
    <property type="entry name" value="CCP"/>
    <property type="match status" value="1"/>
</dbReference>
<dbReference type="Ensembl" id="ENSVKKT00000014472.1">
    <property type="protein sequence ID" value="ENSVKKP00000014128.1"/>
    <property type="gene ID" value="ENSVKKG00000009737.1"/>
</dbReference>
<accession>A0A8D2PZW7</accession>
<feature type="domain" description="Sushi" evidence="3">
    <location>
        <begin position="45"/>
        <end position="110"/>
    </location>
</feature>
<dbReference type="AlphaFoldDB" id="A0A8D2PZW7"/>
<organism evidence="4 5">
    <name type="scientific">Varanus komodoensis</name>
    <name type="common">Komodo dragon</name>
    <dbReference type="NCBI Taxonomy" id="61221"/>
    <lineage>
        <taxon>Eukaryota</taxon>
        <taxon>Metazoa</taxon>
        <taxon>Chordata</taxon>
        <taxon>Craniata</taxon>
        <taxon>Vertebrata</taxon>
        <taxon>Euteleostomi</taxon>
        <taxon>Lepidosauria</taxon>
        <taxon>Squamata</taxon>
        <taxon>Bifurcata</taxon>
        <taxon>Unidentata</taxon>
        <taxon>Episquamata</taxon>
        <taxon>Toxicofera</taxon>
        <taxon>Anguimorpha</taxon>
        <taxon>Paleoanguimorpha</taxon>
        <taxon>Varanoidea</taxon>
        <taxon>Varanidae</taxon>
        <taxon>Varanus</taxon>
    </lineage>
</organism>
<evidence type="ECO:0000313" key="5">
    <source>
        <dbReference type="Proteomes" id="UP000694545"/>
    </source>
</evidence>
<reference evidence="4" key="2">
    <citation type="submission" date="2025-09" db="UniProtKB">
        <authorList>
            <consortium name="Ensembl"/>
        </authorList>
    </citation>
    <scope>IDENTIFICATION</scope>
</reference>
<dbReference type="InterPro" id="IPR035976">
    <property type="entry name" value="Sushi/SCR/CCP_sf"/>
</dbReference>
<dbReference type="InterPro" id="IPR000436">
    <property type="entry name" value="Sushi_SCR_CCP_dom"/>
</dbReference>
<evidence type="ECO:0000256" key="2">
    <source>
        <dbReference type="PROSITE-ProRule" id="PRU00302"/>
    </source>
</evidence>
<dbReference type="Pfam" id="PF00084">
    <property type="entry name" value="Sushi"/>
    <property type="match status" value="1"/>
</dbReference>
<dbReference type="Gene3D" id="2.10.70.10">
    <property type="entry name" value="Complement Module, domain 1"/>
    <property type="match status" value="1"/>
</dbReference>
<dbReference type="Proteomes" id="UP000694545">
    <property type="component" value="Unplaced"/>
</dbReference>
<keyword evidence="5" id="KW-1185">Reference proteome</keyword>
<protein>
    <recommendedName>
        <fullName evidence="3">Sushi domain-containing protein</fullName>
    </recommendedName>
</protein>
<keyword evidence="2" id="KW-0768">Sushi</keyword>